<evidence type="ECO:0000313" key="2">
    <source>
        <dbReference type="Proteomes" id="UP000016540"/>
    </source>
</evidence>
<gene>
    <name evidence="1" type="ORF">MARLIPOL_09491</name>
</gene>
<organism evidence="1 2">
    <name type="scientific">Marinobacter lipolyticus SM19</name>
    <dbReference type="NCBI Taxonomy" id="1318628"/>
    <lineage>
        <taxon>Bacteria</taxon>
        <taxon>Pseudomonadati</taxon>
        <taxon>Pseudomonadota</taxon>
        <taxon>Gammaproteobacteria</taxon>
        <taxon>Pseudomonadales</taxon>
        <taxon>Marinobacteraceae</taxon>
        <taxon>Marinobacter</taxon>
    </lineage>
</organism>
<proteinExistence type="predicted"/>
<accession>R8AZT4</accession>
<dbReference type="PATRIC" id="fig|1318628.3.peg.1892"/>
<dbReference type="OrthoDB" id="6361649at2"/>
<dbReference type="AlphaFoldDB" id="R8AZT4"/>
<dbReference type="EMBL" id="ASAD01000011">
    <property type="protein sequence ID" value="EON91846.1"/>
    <property type="molecule type" value="Genomic_DNA"/>
</dbReference>
<reference evidence="1 2" key="1">
    <citation type="journal article" date="2013" name="Genome Announc.">
        <title>Draft Genome Sequence of the Moderately Halophilic Bacterium Marinobacter lipolyticus Strain SM19.</title>
        <authorList>
            <person name="Papke R.T."/>
            <person name="de la Haba R.R."/>
            <person name="Infante-Dominguez C."/>
            <person name="Perez D."/>
            <person name="Sanchez-Porro C."/>
            <person name="Lapierre P."/>
            <person name="Ventosa A."/>
        </authorList>
    </citation>
    <scope>NUCLEOTIDE SEQUENCE [LARGE SCALE GENOMIC DNA]</scope>
    <source>
        <strain evidence="1 2">SM19</strain>
    </source>
</reference>
<dbReference type="HOGENOM" id="CLU_1183898_0_0_6"/>
<evidence type="ECO:0000313" key="1">
    <source>
        <dbReference type="EMBL" id="EON91846.1"/>
    </source>
</evidence>
<comment type="caution">
    <text evidence="1">The sequence shown here is derived from an EMBL/GenBank/DDBJ whole genome shotgun (WGS) entry which is preliminary data.</text>
</comment>
<name>R8AZT4_9GAMM</name>
<dbReference type="RefSeq" id="WP_012137906.1">
    <property type="nucleotide sequence ID" value="NZ_KE007325.1"/>
</dbReference>
<protein>
    <submittedName>
        <fullName evidence="1">Uncharacterized protein</fullName>
    </submittedName>
</protein>
<dbReference type="STRING" id="1318628.MARLIPOL_09491"/>
<dbReference type="Proteomes" id="UP000016540">
    <property type="component" value="Unassembled WGS sequence"/>
</dbReference>
<dbReference type="eggNOG" id="COG4122">
    <property type="taxonomic scope" value="Bacteria"/>
</dbReference>
<keyword evidence="2" id="KW-1185">Reference proteome</keyword>
<sequence length="234" mass="26502">MTPDQPHTSFVTSIIEEQAPQEVLQLGLGDFDLTLSVCRALRALDNSALTLLTPNLLQHSEFLKETRKRNVETVMDLVELNRTPADEVLPDFYFQNRTINLAIINEVGPFDQALVAIYYVDKMLVSRGTLILNNADTPVMRKLCRYLVTEREYTLQRTLGGVKNGSALTRLLRRQLNKVPRVVKNTVNTLINPDLLMLDDDPELQGSVIVLTRRAEDGEIDMDFDTLLESIMSE</sequence>